<evidence type="ECO:0000313" key="3">
    <source>
        <dbReference type="Proteomes" id="UP000722957"/>
    </source>
</evidence>
<dbReference type="EMBL" id="RDOM01001285">
    <property type="protein sequence ID" value="MBF4275506.1"/>
    <property type="molecule type" value="Genomic_DNA"/>
</dbReference>
<evidence type="ECO:0000256" key="1">
    <source>
        <dbReference type="SAM" id="MobiDB-lite"/>
    </source>
</evidence>
<evidence type="ECO:0000313" key="2">
    <source>
        <dbReference type="EMBL" id="MBF4275506.1"/>
    </source>
</evidence>
<dbReference type="RefSeq" id="WP_194574471.1">
    <property type="nucleotide sequence ID" value="NZ_RDOM01001285.1"/>
</dbReference>
<feature type="compositionally biased region" description="Acidic residues" evidence="1">
    <location>
        <begin position="62"/>
        <end position="71"/>
    </location>
</feature>
<organism evidence="2 3">
    <name type="scientific">Vibrio anguillarum</name>
    <name type="common">Listonella anguillarum</name>
    <dbReference type="NCBI Taxonomy" id="55601"/>
    <lineage>
        <taxon>Bacteria</taxon>
        <taxon>Pseudomonadati</taxon>
        <taxon>Pseudomonadota</taxon>
        <taxon>Gammaproteobacteria</taxon>
        <taxon>Vibrionales</taxon>
        <taxon>Vibrionaceae</taxon>
        <taxon>Vibrio</taxon>
    </lineage>
</organism>
<reference evidence="2 3" key="1">
    <citation type="journal article" date="2021" name="PeerJ">
        <title>Analysis of 44 Vibrio anguillarum genomes reveals high genetic diversity.</title>
        <authorList>
            <person name="Hansen M.J."/>
            <person name="Dalsgaard I."/>
        </authorList>
    </citation>
    <scope>NUCLEOTIDE SEQUENCE [LARGE SCALE GENOMIC DNA]</scope>
    <source>
        <strain evidence="2 3">17-16730-2A</strain>
    </source>
</reference>
<accession>A0ABD4KV59</accession>
<feature type="non-terminal residue" evidence="2">
    <location>
        <position position="92"/>
    </location>
</feature>
<gene>
    <name evidence="2" type="ORF">EAY07_26600</name>
</gene>
<feature type="region of interest" description="Disordered" evidence="1">
    <location>
        <begin position="1"/>
        <end position="71"/>
    </location>
</feature>
<proteinExistence type="predicted"/>
<comment type="caution">
    <text evidence="2">The sequence shown here is derived from an EMBL/GenBank/DDBJ whole genome shotgun (WGS) entry which is preliminary data.</text>
</comment>
<dbReference type="AlphaFoldDB" id="A0ABD4KV59"/>
<name>A0ABD4KV59_VIBAN</name>
<feature type="non-terminal residue" evidence="2">
    <location>
        <position position="1"/>
    </location>
</feature>
<dbReference type="Proteomes" id="UP000722957">
    <property type="component" value="Unassembled WGS sequence"/>
</dbReference>
<protein>
    <submittedName>
        <fullName evidence="2">Uncharacterized protein</fullName>
    </submittedName>
</protein>
<sequence>AFSFNFINAGNIGLEIEDEQERPGKSKNLPSDEKKSEGASVGNAVKDGNNQEFDYGLNRNEGDEDSNDFIDAEPTEKFRLFERAIEVIKTKK</sequence>